<keyword evidence="3" id="KW-1185">Reference proteome</keyword>
<protein>
    <submittedName>
        <fullName evidence="2">Uncharacterized protein</fullName>
    </submittedName>
</protein>
<evidence type="ECO:0000313" key="2">
    <source>
        <dbReference type="EMBL" id="RDH43195.1"/>
    </source>
</evidence>
<accession>A0A4P9VIX8</accession>
<dbReference type="AlphaFoldDB" id="A0A4P9VIX8"/>
<dbReference type="Proteomes" id="UP000257039">
    <property type="component" value="Unassembled WGS sequence"/>
</dbReference>
<gene>
    <name evidence="2" type="ORF">B9G39_06945</name>
</gene>
<organism evidence="2 3">
    <name type="scientific">Zooshikella ganghwensis</name>
    <dbReference type="NCBI Taxonomy" id="202772"/>
    <lineage>
        <taxon>Bacteria</taxon>
        <taxon>Pseudomonadati</taxon>
        <taxon>Pseudomonadota</taxon>
        <taxon>Gammaproteobacteria</taxon>
        <taxon>Oceanospirillales</taxon>
        <taxon>Zooshikellaceae</taxon>
        <taxon>Zooshikella</taxon>
    </lineage>
</organism>
<evidence type="ECO:0000256" key="1">
    <source>
        <dbReference type="SAM" id="Phobius"/>
    </source>
</evidence>
<name>A0A4P9VIX8_9GAMM</name>
<dbReference type="Gene3D" id="3.30.1890.10">
    <property type="entry name" value="FepE-like"/>
    <property type="match status" value="1"/>
</dbReference>
<sequence>MKSKKVYINEFEKIKNFKINEVVRKFEAAKKRYYVNKNSTLKRLDESINIAKRVGIKEPYDGIVSTPSKEKNTILKAEINNQNKPLYFRGYKVLNAEKKSLKRRVDELLFMPETSEYESKLNYYNKTTMDGEKIKTFGWKLDSFKTIKTVNVSSGLIITISLFLGLGIGLCIVVFPYSLK</sequence>
<comment type="caution">
    <text evidence="2">The sequence shown here is derived from an EMBL/GenBank/DDBJ whole genome shotgun (WGS) entry which is preliminary data.</text>
</comment>
<keyword evidence="1" id="KW-1133">Transmembrane helix</keyword>
<dbReference type="SUPFAM" id="SSF160355">
    <property type="entry name" value="Bacterial polysaccharide co-polymerase-like"/>
    <property type="match status" value="1"/>
</dbReference>
<proteinExistence type="predicted"/>
<keyword evidence="1" id="KW-0472">Membrane</keyword>
<reference evidence="2 3" key="1">
    <citation type="submission" date="2017-04" db="EMBL/GenBank/DDBJ databases">
        <title>Draft genome sequence of Zooshikella ganghwensis VG4 isolated from Red Sea sediments.</title>
        <authorList>
            <person name="Rehman Z."/>
            <person name="Alam I."/>
            <person name="Kamau A."/>
            <person name="Bajic V."/>
            <person name="Leiknes T."/>
        </authorList>
    </citation>
    <scope>NUCLEOTIDE SEQUENCE [LARGE SCALE GENOMIC DNA]</scope>
    <source>
        <strain evidence="2 3">VG4</strain>
    </source>
</reference>
<feature type="transmembrane region" description="Helical" evidence="1">
    <location>
        <begin position="155"/>
        <end position="177"/>
    </location>
</feature>
<evidence type="ECO:0000313" key="3">
    <source>
        <dbReference type="Proteomes" id="UP000257039"/>
    </source>
</evidence>
<keyword evidence="1" id="KW-0812">Transmembrane</keyword>
<dbReference type="RefSeq" id="WP_094786561.1">
    <property type="nucleotide sequence ID" value="NZ_NDXW01000001.1"/>
</dbReference>
<dbReference type="EMBL" id="NDXW01000001">
    <property type="protein sequence ID" value="RDH43195.1"/>
    <property type="molecule type" value="Genomic_DNA"/>
</dbReference>